<keyword evidence="3" id="KW-1185">Reference proteome</keyword>
<organism evidence="2 3">
    <name type="scientific">Flexivirga endophytica</name>
    <dbReference type="NCBI Taxonomy" id="1849103"/>
    <lineage>
        <taxon>Bacteria</taxon>
        <taxon>Bacillati</taxon>
        <taxon>Actinomycetota</taxon>
        <taxon>Actinomycetes</taxon>
        <taxon>Micrococcales</taxon>
        <taxon>Dermacoccaceae</taxon>
        <taxon>Flexivirga</taxon>
    </lineage>
</organism>
<evidence type="ECO:0000256" key="1">
    <source>
        <dbReference type="SAM" id="MobiDB-lite"/>
    </source>
</evidence>
<proteinExistence type="predicted"/>
<accession>A0A916T3M3</accession>
<evidence type="ECO:0000313" key="3">
    <source>
        <dbReference type="Proteomes" id="UP000636793"/>
    </source>
</evidence>
<dbReference type="EMBL" id="BMHI01000003">
    <property type="protein sequence ID" value="GGB29906.1"/>
    <property type="molecule type" value="Genomic_DNA"/>
</dbReference>
<dbReference type="Proteomes" id="UP000636793">
    <property type="component" value="Unassembled WGS sequence"/>
</dbReference>
<evidence type="ECO:0008006" key="4">
    <source>
        <dbReference type="Google" id="ProtNLM"/>
    </source>
</evidence>
<reference evidence="2" key="1">
    <citation type="journal article" date="2014" name="Int. J. Syst. Evol. Microbiol.">
        <title>Complete genome sequence of Corynebacterium casei LMG S-19264T (=DSM 44701T), isolated from a smear-ripened cheese.</title>
        <authorList>
            <consortium name="US DOE Joint Genome Institute (JGI-PGF)"/>
            <person name="Walter F."/>
            <person name="Albersmeier A."/>
            <person name="Kalinowski J."/>
            <person name="Ruckert C."/>
        </authorList>
    </citation>
    <scope>NUCLEOTIDE SEQUENCE</scope>
    <source>
        <strain evidence="2">CGMCC 1.15085</strain>
    </source>
</reference>
<feature type="region of interest" description="Disordered" evidence="1">
    <location>
        <begin position="89"/>
        <end position="132"/>
    </location>
</feature>
<dbReference type="RefSeq" id="WP_188836898.1">
    <property type="nucleotide sequence ID" value="NZ_BMHI01000003.1"/>
</dbReference>
<evidence type="ECO:0000313" key="2">
    <source>
        <dbReference type="EMBL" id="GGB29906.1"/>
    </source>
</evidence>
<gene>
    <name evidence="2" type="ORF">GCM10011492_20360</name>
</gene>
<name>A0A916T3M3_9MICO</name>
<sequence>MGKLAFAVGIAAGYVLGARAGRDRYEQIKQVSGRAWNHPAVVEQRAKTTDQIKQRGPEVAAAAGQAAIKGVGQAAKSAATAGFNAAVGHREGPVVGGSLAESAVPDPAAKGPATTPVPDPNAPAPETAETTR</sequence>
<reference evidence="2" key="2">
    <citation type="submission" date="2020-09" db="EMBL/GenBank/DDBJ databases">
        <authorList>
            <person name="Sun Q."/>
            <person name="Zhou Y."/>
        </authorList>
    </citation>
    <scope>NUCLEOTIDE SEQUENCE</scope>
    <source>
        <strain evidence="2">CGMCC 1.15085</strain>
    </source>
</reference>
<protein>
    <recommendedName>
        <fullName evidence="4">YtxH domain-containing protein</fullName>
    </recommendedName>
</protein>
<comment type="caution">
    <text evidence="2">The sequence shown here is derived from an EMBL/GenBank/DDBJ whole genome shotgun (WGS) entry which is preliminary data.</text>
</comment>
<dbReference type="AlphaFoldDB" id="A0A916T3M3"/>